<dbReference type="EMBL" id="JAERTX010000021">
    <property type="protein sequence ID" value="MBM9461659.1"/>
    <property type="molecule type" value="Genomic_DNA"/>
</dbReference>
<dbReference type="AlphaFoldDB" id="A0A938YD40"/>
<reference evidence="1" key="1">
    <citation type="submission" date="2021-01" db="EMBL/GenBank/DDBJ databases">
        <title>Novel species in genus Nocardioides.</title>
        <authorList>
            <person name="Zhang G."/>
        </authorList>
    </citation>
    <scope>NUCLEOTIDE SEQUENCE</scope>
    <source>
        <strain evidence="1">Zg-536</strain>
    </source>
</reference>
<dbReference type="RefSeq" id="WP_205292977.1">
    <property type="nucleotide sequence ID" value="NZ_CP074406.1"/>
</dbReference>
<comment type="caution">
    <text evidence="1">The sequence shown here is derived from an EMBL/GenBank/DDBJ whole genome shotgun (WGS) entry which is preliminary data.</text>
</comment>
<sequence>MGHSVLVVPVPALEPYVRSRWQHYEPDWVSTDPAFTHAHITALGPFHPDPDAAMLADLARVAAATPAFTATLAEVDVFPDGLIHLRPDPLEPFMALTARLHAQFPQFPPYGGAFGDVVPHLTLDSATTGVTVAQVRSDLADLVPVAVRADRLELHWYGEGECRVLAGWPLARLSAPA</sequence>
<dbReference type="InterPro" id="IPR009097">
    <property type="entry name" value="Cyclic_Pdiesterase"/>
</dbReference>
<dbReference type="SUPFAM" id="SSF55144">
    <property type="entry name" value="LigT-like"/>
    <property type="match status" value="1"/>
</dbReference>
<proteinExistence type="predicted"/>
<accession>A0A938YD40</accession>
<dbReference type="Proteomes" id="UP000663791">
    <property type="component" value="Unassembled WGS sequence"/>
</dbReference>
<gene>
    <name evidence="1" type="ORF">JK386_17295</name>
</gene>
<evidence type="ECO:0000313" key="2">
    <source>
        <dbReference type="Proteomes" id="UP000663791"/>
    </source>
</evidence>
<protein>
    <submittedName>
        <fullName evidence="1">2'-5' RNA ligase family protein</fullName>
    </submittedName>
</protein>
<organism evidence="1 2">
    <name type="scientific">Nocardioides faecalis</name>
    <dbReference type="NCBI Taxonomy" id="2803858"/>
    <lineage>
        <taxon>Bacteria</taxon>
        <taxon>Bacillati</taxon>
        <taxon>Actinomycetota</taxon>
        <taxon>Actinomycetes</taxon>
        <taxon>Propionibacteriales</taxon>
        <taxon>Nocardioidaceae</taxon>
        <taxon>Nocardioides</taxon>
    </lineage>
</organism>
<dbReference type="Gene3D" id="3.90.1140.10">
    <property type="entry name" value="Cyclic phosphodiesterase"/>
    <property type="match status" value="1"/>
</dbReference>
<name>A0A938YD40_9ACTN</name>
<keyword evidence="1" id="KW-0436">Ligase</keyword>
<dbReference type="GO" id="GO:0016874">
    <property type="term" value="F:ligase activity"/>
    <property type="evidence" value="ECO:0007669"/>
    <property type="project" value="UniProtKB-KW"/>
</dbReference>
<keyword evidence="2" id="KW-1185">Reference proteome</keyword>
<dbReference type="Pfam" id="PF13563">
    <property type="entry name" value="2_5_RNA_ligase2"/>
    <property type="match status" value="1"/>
</dbReference>
<evidence type="ECO:0000313" key="1">
    <source>
        <dbReference type="EMBL" id="MBM9461659.1"/>
    </source>
</evidence>